<reference evidence="4" key="1">
    <citation type="submission" date="2020-10" db="EMBL/GenBank/DDBJ databases">
        <authorList>
            <person name="Gilroy R."/>
        </authorList>
    </citation>
    <scope>NUCLEOTIDE SEQUENCE</scope>
    <source>
        <strain evidence="4">CHK121-14286</strain>
    </source>
</reference>
<dbReference type="SUPFAM" id="SSF53850">
    <property type="entry name" value="Periplasmic binding protein-like II"/>
    <property type="match status" value="1"/>
</dbReference>
<keyword evidence="3" id="KW-0732">Signal</keyword>
<dbReference type="Gene3D" id="3.40.190.10">
    <property type="entry name" value="Periplasmic binding protein-like II"/>
    <property type="match status" value="1"/>
</dbReference>
<evidence type="ECO:0000313" key="4">
    <source>
        <dbReference type="EMBL" id="HIR66225.1"/>
    </source>
</evidence>
<evidence type="ECO:0000256" key="3">
    <source>
        <dbReference type="SAM" id="SignalP"/>
    </source>
</evidence>
<organism evidence="4 5">
    <name type="scientific">Candidatus Fimimonas gallinarum</name>
    <dbReference type="NCBI Taxonomy" id="2840821"/>
    <lineage>
        <taxon>Bacteria</taxon>
        <taxon>Pseudomonadati</taxon>
        <taxon>Myxococcota</taxon>
        <taxon>Myxococcia</taxon>
        <taxon>Myxococcales</taxon>
        <taxon>Cystobacterineae</taxon>
        <taxon>Myxococcaceae</taxon>
        <taxon>Myxococcaceae incertae sedis</taxon>
        <taxon>Candidatus Fimimonas</taxon>
    </lineage>
</organism>
<evidence type="ECO:0000313" key="5">
    <source>
        <dbReference type="Proteomes" id="UP000824200"/>
    </source>
</evidence>
<name>A0A9D1E4U5_9BACT</name>
<dbReference type="EMBL" id="DVHL01000042">
    <property type="protein sequence ID" value="HIR66225.1"/>
    <property type="molecule type" value="Genomic_DNA"/>
</dbReference>
<dbReference type="PROSITE" id="PS51257">
    <property type="entry name" value="PROKAR_LIPOPROTEIN"/>
    <property type="match status" value="1"/>
</dbReference>
<comment type="similarity">
    <text evidence="2">Belongs to the bacterial solute-binding protein 1 family.</text>
</comment>
<evidence type="ECO:0000256" key="2">
    <source>
        <dbReference type="ARBA" id="ARBA00008520"/>
    </source>
</evidence>
<protein>
    <submittedName>
        <fullName evidence="4">Extracellular solute-binding protein</fullName>
    </submittedName>
</protein>
<feature type="chain" id="PRO_5038394066" evidence="3">
    <location>
        <begin position="24"/>
        <end position="461"/>
    </location>
</feature>
<comment type="subcellular location">
    <subcellularLocation>
        <location evidence="1">Periplasm</location>
    </subcellularLocation>
</comment>
<feature type="signal peptide" evidence="3">
    <location>
        <begin position="1"/>
        <end position="23"/>
    </location>
</feature>
<evidence type="ECO:0000256" key="1">
    <source>
        <dbReference type="ARBA" id="ARBA00004418"/>
    </source>
</evidence>
<dbReference type="PANTHER" id="PTHR43649">
    <property type="entry name" value="ARABINOSE-BINDING PROTEIN-RELATED"/>
    <property type="match status" value="1"/>
</dbReference>
<dbReference type="PANTHER" id="PTHR43649:SF12">
    <property type="entry name" value="DIACETYLCHITOBIOSE BINDING PROTEIN DASA"/>
    <property type="match status" value="1"/>
</dbReference>
<accession>A0A9D1E4U5</accession>
<comment type="caution">
    <text evidence="4">The sequence shown here is derived from an EMBL/GenBank/DDBJ whole genome shotgun (WGS) entry which is preliminary data.</text>
</comment>
<dbReference type="InterPro" id="IPR006059">
    <property type="entry name" value="SBP"/>
</dbReference>
<sequence length="461" mass="50520">MKKLLTAFLVLTLVLSCSVAIFAGCTPPTDYERTIVFYSSQGDSLQQKTKIAIEAFEAKYPGWKVIHTAVGGYDQVKEKVVSDLQAGKQPDLAYCYADHVAQYIQTGKVVDLNKYLTSEETVVGADNKEYRIGFTEAELADFVQGYYEEGYASNYTGYEQYGFTADSMLTLPFVKSTELLYYNKTALDACGLTPAKTWDELWEQCETLVDAYPTCTPLGYDSEANWFISMCQQNGWGYTSADANNHYLFNNNDAKEWLAELAEYYDKGYITTQEESGAYTSALFIKGVDDGGLVYCVGSSGGASHQNSNLFEWGITSVPGSVRDDGTVDYSVISQGPSLVMLTGGNGVTNATEKEKMTFLFIKELMDPAFQATFSMESGYNPSRNSVYELDAYIEHMNGTDITAVAAKVAATLNERYFTSPAFVGSSTARIQVGNALLNALTGKKTPEKALADAYSNCGGK</sequence>
<dbReference type="Proteomes" id="UP000824200">
    <property type="component" value="Unassembled WGS sequence"/>
</dbReference>
<dbReference type="Pfam" id="PF13416">
    <property type="entry name" value="SBP_bac_8"/>
    <property type="match status" value="1"/>
</dbReference>
<proteinExistence type="inferred from homology"/>
<gene>
    <name evidence="4" type="ORF">IAC95_05045</name>
</gene>
<dbReference type="AlphaFoldDB" id="A0A9D1E4U5"/>
<dbReference type="GO" id="GO:0042597">
    <property type="term" value="C:periplasmic space"/>
    <property type="evidence" value="ECO:0007669"/>
    <property type="project" value="UniProtKB-SubCell"/>
</dbReference>
<dbReference type="InterPro" id="IPR050490">
    <property type="entry name" value="Bact_solute-bd_prot1"/>
</dbReference>
<reference evidence="4" key="2">
    <citation type="journal article" date="2021" name="PeerJ">
        <title>Extensive microbial diversity within the chicken gut microbiome revealed by metagenomics and culture.</title>
        <authorList>
            <person name="Gilroy R."/>
            <person name="Ravi A."/>
            <person name="Getino M."/>
            <person name="Pursley I."/>
            <person name="Horton D.L."/>
            <person name="Alikhan N.F."/>
            <person name="Baker D."/>
            <person name="Gharbi K."/>
            <person name="Hall N."/>
            <person name="Watson M."/>
            <person name="Adriaenssens E.M."/>
            <person name="Foster-Nyarko E."/>
            <person name="Jarju S."/>
            <person name="Secka A."/>
            <person name="Antonio M."/>
            <person name="Oren A."/>
            <person name="Chaudhuri R.R."/>
            <person name="La Ragione R."/>
            <person name="Hildebrand F."/>
            <person name="Pallen M.J."/>
        </authorList>
    </citation>
    <scope>NUCLEOTIDE SEQUENCE</scope>
    <source>
        <strain evidence="4">CHK121-14286</strain>
    </source>
</reference>